<dbReference type="PANTHER" id="PTHR15319">
    <property type="entry name" value="TATA BOX-BINDING PROTEIN ASSOCIATED FACTOR RNA POLYMERASE I SUBUNIT C"/>
    <property type="match status" value="1"/>
</dbReference>
<accession>A0AAW0KR64</accession>
<organism evidence="1 2">
    <name type="scientific">Quercus suber</name>
    <name type="common">Cork oak</name>
    <dbReference type="NCBI Taxonomy" id="58331"/>
    <lineage>
        <taxon>Eukaryota</taxon>
        <taxon>Viridiplantae</taxon>
        <taxon>Streptophyta</taxon>
        <taxon>Embryophyta</taxon>
        <taxon>Tracheophyta</taxon>
        <taxon>Spermatophyta</taxon>
        <taxon>Magnoliopsida</taxon>
        <taxon>eudicotyledons</taxon>
        <taxon>Gunneridae</taxon>
        <taxon>Pentapetalae</taxon>
        <taxon>rosids</taxon>
        <taxon>fabids</taxon>
        <taxon>Fagales</taxon>
        <taxon>Fagaceae</taxon>
        <taxon>Quercus</taxon>
    </lineage>
</organism>
<gene>
    <name evidence="1" type="ORF">CFP56_015741</name>
</gene>
<sequence>MDGFGSGRVHMVMGKLMVVFKPPLLLTNLDSDSKPILGPLFFNPKPKILSLLFFFSSLQNGAKDDDVLHESTGFECHILKIAVNPNPFPLLGNNHSTVGYLLASTLCSVHWLVVQEIHNFGSKVFKTSFVVYACWSPYIPEESVVLLESGALFLSLVLEQVGLPIPMRVLEGLSCLYRGVLIQVLQRIWHPRILIVARSNAIFLVDLRFDGCAVSCLAKVEM</sequence>
<dbReference type="GO" id="GO:0001650">
    <property type="term" value="C:fibrillar center"/>
    <property type="evidence" value="ECO:0007669"/>
    <property type="project" value="TreeGrafter"/>
</dbReference>
<dbReference type="AlphaFoldDB" id="A0AAW0KR64"/>
<proteinExistence type="predicted"/>
<dbReference type="InterPro" id="IPR038801">
    <property type="entry name" value="TAF1C"/>
</dbReference>
<reference evidence="1 2" key="1">
    <citation type="journal article" date="2018" name="Sci. Data">
        <title>The draft genome sequence of cork oak.</title>
        <authorList>
            <person name="Ramos A.M."/>
            <person name="Usie A."/>
            <person name="Barbosa P."/>
            <person name="Barros P.M."/>
            <person name="Capote T."/>
            <person name="Chaves I."/>
            <person name="Simoes F."/>
            <person name="Abreu I."/>
            <person name="Carrasquinho I."/>
            <person name="Faro C."/>
            <person name="Guimaraes J.B."/>
            <person name="Mendonca D."/>
            <person name="Nobrega F."/>
            <person name="Rodrigues L."/>
            <person name="Saibo N.J.M."/>
            <person name="Varela M.C."/>
            <person name="Egas C."/>
            <person name="Matos J."/>
            <person name="Miguel C.M."/>
            <person name="Oliveira M.M."/>
            <person name="Ricardo C.P."/>
            <person name="Goncalves S."/>
        </authorList>
    </citation>
    <scope>NUCLEOTIDE SEQUENCE [LARGE SCALE GENOMIC DNA]</scope>
    <source>
        <strain evidence="2">cv. HL8</strain>
    </source>
</reference>
<dbReference type="PANTHER" id="PTHR15319:SF1">
    <property type="entry name" value="TATA BOX-BINDING PROTEIN-ASSOCIATED FACTOR RNA POLYMERASE I SUBUNIT C"/>
    <property type="match status" value="1"/>
</dbReference>
<evidence type="ECO:0000313" key="2">
    <source>
        <dbReference type="Proteomes" id="UP000237347"/>
    </source>
</evidence>
<dbReference type="Proteomes" id="UP000237347">
    <property type="component" value="Unassembled WGS sequence"/>
</dbReference>
<dbReference type="GO" id="GO:0001164">
    <property type="term" value="F:RNA polymerase I core promoter sequence-specific DNA binding"/>
    <property type="evidence" value="ECO:0007669"/>
    <property type="project" value="TreeGrafter"/>
</dbReference>
<keyword evidence="2" id="KW-1185">Reference proteome</keyword>
<evidence type="ECO:0000313" key="1">
    <source>
        <dbReference type="EMBL" id="KAK7841156.1"/>
    </source>
</evidence>
<protein>
    <submittedName>
        <fullName evidence="1">Uncharacterized protein</fullName>
    </submittedName>
</protein>
<dbReference type="EMBL" id="PKMF04000247">
    <property type="protein sequence ID" value="KAK7841156.1"/>
    <property type="molecule type" value="Genomic_DNA"/>
</dbReference>
<comment type="caution">
    <text evidence="1">The sequence shown here is derived from an EMBL/GenBank/DDBJ whole genome shotgun (WGS) entry which is preliminary data.</text>
</comment>
<name>A0AAW0KR64_QUESU</name>